<reference evidence="2 3" key="1">
    <citation type="journal article" date="2014" name="Proc. Natl. Acad. Sci. U.S.A.">
        <title>Functional type 2 photosynthetic reaction centers found in the rare bacterial phylum Gemmatimonadetes.</title>
        <authorList>
            <person name="Zeng Y."/>
            <person name="Feng F."/>
            <person name="Medova H."/>
            <person name="Dean J."/>
            <person name="Koblizek M."/>
        </authorList>
    </citation>
    <scope>NUCLEOTIDE SEQUENCE [LARGE SCALE GENOMIC DNA]</scope>
    <source>
        <strain evidence="2 3">AP64</strain>
    </source>
</reference>
<sequence>MGFRKRALVLAFLAGAAGFTSPAYAQAVTGGNAVDSTAVAPSRDPLRGAVSSLSALGSAARGQQDAFERNHRLGLRFYNGGADATCEVPLGRICYWNNNGDVPPPAERADAKLEREQLLELLQKAQAADPKDDWVNGMRVRYAIEGGFPDIALSAARNCAGTEWWCHALRGMALHNVNQHVASAQAFERALATMPEAQRCAWTDLTMWLDPLMHAGYKALSCADRVARNERIFRLAQPLWMLPGNDLKNELFARRTMSRVHSLGRIPYDLQWGDDLLESQVRYGWPTAWSVQNGGVADPRPPQVIGHEPTPSYDFMPLIEAIETPVGALATDWEPRRKKARMRYSTRYAAGFGALPNQFARFRRGDTTLLAGGYRLMRELEMGRAPYTAGLVLDRLDGTAPVQVTKDSAGANGALLAPMRAPMVASVEVLAPTGKRAARVRSTVQPLAADARLSDYLLLQRGDPSPTPSLERNAPQAYGSLEIEGGTQIGIYWEMYRAASPGAPLQVSLRATRLGASFMQKFGSSIGLSKALTPVSIRYNDNGRPDGGPGRSLTLNFPNVPAGEYQLTLLVSGAGITDSTTQRIKVRPPR</sequence>
<keyword evidence="1" id="KW-0732">Signal</keyword>
<dbReference type="KEGG" id="gph:GEMMAAP_13555"/>
<keyword evidence="3" id="KW-1185">Reference proteome</keyword>
<evidence type="ECO:0000313" key="2">
    <source>
        <dbReference type="EMBL" id="AMW05558.1"/>
    </source>
</evidence>
<evidence type="ECO:0000256" key="1">
    <source>
        <dbReference type="SAM" id="SignalP"/>
    </source>
</evidence>
<accession>A0A143BKL4</accession>
<evidence type="ECO:0008006" key="4">
    <source>
        <dbReference type="Google" id="ProtNLM"/>
    </source>
</evidence>
<feature type="signal peptide" evidence="1">
    <location>
        <begin position="1"/>
        <end position="25"/>
    </location>
</feature>
<gene>
    <name evidence="2" type="ORF">GEMMAAP_13555</name>
</gene>
<proteinExistence type="predicted"/>
<protein>
    <recommendedName>
        <fullName evidence="4">GWxTD domain-containing protein</fullName>
    </recommendedName>
</protein>
<dbReference type="eggNOG" id="ENOG5033SRW">
    <property type="taxonomic scope" value="Bacteria"/>
</dbReference>
<reference evidence="2 3" key="2">
    <citation type="journal article" date="2016" name="Environ. Microbiol. Rep.">
        <title>Metagenomic evidence for the presence of phototrophic Gemmatimonadetes bacteria in diverse environments.</title>
        <authorList>
            <person name="Zeng Y."/>
            <person name="Baumbach J."/>
            <person name="Barbosa E.G."/>
            <person name="Azevedo V."/>
            <person name="Zhang C."/>
            <person name="Koblizek M."/>
        </authorList>
    </citation>
    <scope>NUCLEOTIDE SEQUENCE [LARGE SCALE GENOMIC DNA]</scope>
    <source>
        <strain evidence="2 3">AP64</strain>
    </source>
</reference>
<feature type="chain" id="PRO_5007506733" description="GWxTD domain-containing protein" evidence="1">
    <location>
        <begin position="26"/>
        <end position="590"/>
    </location>
</feature>
<evidence type="ECO:0000313" key="3">
    <source>
        <dbReference type="Proteomes" id="UP000076404"/>
    </source>
</evidence>
<dbReference type="EMBL" id="CP011454">
    <property type="protein sequence ID" value="AMW05558.1"/>
    <property type="molecule type" value="Genomic_DNA"/>
</dbReference>
<dbReference type="AlphaFoldDB" id="A0A143BKL4"/>
<dbReference type="RefSeq" id="WP_026848746.1">
    <property type="nucleotide sequence ID" value="NZ_CP011454.1"/>
</dbReference>
<organism evidence="2 3">
    <name type="scientific">Gemmatimonas phototrophica</name>
    <dbReference type="NCBI Taxonomy" id="1379270"/>
    <lineage>
        <taxon>Bacteria</taxon>
        <taxon>Pseudomonadati</taxon>
        <taxon>Gemmatimonadota</taxon>
        <taxon>Gemmatimonadia</taxon>
        <taxon>Gemmatimonadales</taxon>
        <taxon>Gemmatimonadaceae</taxon>
        <taxon>Gemmatimonas</taxon>
    </lineage>
</organism>
<dbReference type="OrthoDB" id="9765145at2"/>
<dbReference type="Proteomes" id="UP000076404">
    <property type="component" value="Chromosome"/>
</dbReference>
<name>A0A143BKL4_9BACT</name>